<proteinExistence type="predicted"/>
<evidence type="ECO:0000313" key="2">
    <source>
        <dbReference type="Proteomes" id="UP000077266"/>
    </source>
</evidence>
<keyword evidence="2" id="KW-1185">Reference proteome</keyword>
<sequence length="188" mass="21470">MAYVDKHVAKMFWSLVSPGQGAKRSNALSRTPSGEHQRFVFVGTVANMYFFLPSGAPPYQVNIRIKPLDDEQRTRQILRARHFRNGRHIDRKARPFTDIHDARKELLLPVERMPPYRAADLKIDTLVVAEATVTRYHPPTASPNKSDKFSTWTAAYTLNWVAVLDDTTPALNITAFQEEPEPDIRVKL</sequence>
<dbReference type="EMBL" id="KV425893">
    <property type="protein sequence ID" value="KZW01446.1"/>
    <property type="molecule type" value="Genomic_DNA"/>
</dbReference>
<organism evidence="1 2">
    <name type="scientific">Exidia glandulosa HHB12029</name>
    <dbReference type="NCBI Taxonomy" id="1314781"/>
    <lineage>
        <taxon>Eukaryota</taxon>
        <taxon>Fungi</taxon>
        <taxon>Dikarya</taxon>
        <taxon>Basidiomycota</taxon>
        <taxon>Agaricomycotina</taxon>
        <taxon>Agaricomycetes</taxon>
        <taxon>Auriculariales</taxon>
        <taxon>Exidiaceae</taxon>
        <taxon>Exidia</taxon>
    </lineage>
</organism>
<name>A0A165NZX3_EXIGL</name>
<protein>
    <submittedName>
        <fullName evidence="1">Uncharacterized protein</fullName>
    </submittedName>
</protein>
<accession>A0A165NZX3</accession>
<reference evidence="1 2" key="1">
    <citation type="journal article" date="2016" name="Mol. Biol. Evol.">
        <title>Comparative Genomics of Early-Diverging Mushroom-Forming Fungi Provides Insights into the Origins of Lignocellulose Decay Capabilities.</title>
        <authorList>
            <person name="Nagy L.G."/>
            <person name="Riley R."/>
            <person name="Tritt A."/>
            <person name="Adam C."/>
            <person name="Daum C."/>
            <person name="Floudas D."/>
            <person name="Sun H."/>
            <person name="Yadav J.S."/>
            <person name="Pangilinan J."/>
            <person name="Larsson K.H."/>
            <person name="Matsuura K."/>
            <person name="Barry K."/>
            <person name="Labutti K."/>
            <person name="Kuo R."/>
            <person name="Ohm R.A."/>
            <person name="Bhattacharya S.S."/>
            <person name="Shirouzu T."/>
            <person name="Yoshinaga Y."/>
            <person name="Martin F.M."/>
            <person name="Grigoriev I.V."/>
            <person name="Hibbett D.S."/>
        </authorList>
    </citation>
    <scope>NUCLEOTIDE SEQUENCE [LARGE SCALE GENOMIC DNA]</scope>
    <source>
        <strain evidence="1 2">HHB12029</strain>
    </source>
</reference>
<dbReference type="InParanoid" id="A0A165NZX3"/>
<gene>
    <name evidence="1" type="ORF">EXIGLDRAFT_692257</name>
</gene>
<dbReference type="Proteomes" id="UP000077266">
    <property type="component" value="Unassembled WGS sequence"/>
</dbReference>
<dbReference type="AlphaFoldDB" id="A0A165NZX3"/>
<evidence type="ECO:0000313" key="1">
    <source>
        <dbReference type="EMBL" id="KZW01446.1"/>
    </source>
</evidence>